<feature type="domain" description="Tyr recombinase" evidence="6">
    <location>
        <begin position="100"/>
        <end position="316"/>
    </location>
</feature>
<evidence type="ECO:0000313" key="9">
    <source>
        <dbReference type="Proteomes" id="UP001596473"/>
    </source>
</evidence>
<dbReference type="InterPro" id="IPR050090">
    <property type="entry name" value="Tyrosine_recombinase_XerCD"/>
</dbReference>
<comment type="caution">
    <text evidence="8">The sequence shown here is derived from an EMBL/GenBank/DDBJ whole genome shotgun (WGS) entry which is preliminary data.</text>
</comment>
<dbReference type="PANTHER" id="PTHR30349:SF64">
    <property type="entry name" value="PROPHAGE INTEGRASE INTD-RELATED"/>
    <property type="match status" value="1"/>
</dbReference>
<dbReference type="RefSeq" id="WP_380189368.1">
    <property type="nucleotide sequence ID" value="NZ_JBHTBQ010000044.1"/>
</dbReference>
<dbReference type="Pfam" id="PF00589">
    <property type="entry name" value="Phage_integrase"/>
    <property type="match status" value="1"/>
</dbReference>
<dbReference type="Proteomes" id="UP001596473">
    <property type="component" value="Unassembled WGS sequence"/>
</dbReference>
<dbReference type="EMBL" id="JBHTBQ010000044">
    <property type="protein sequence ID" value="MFC7421784.1"/>
    <property type="molecule type" value="Genomic_DNA"/>
</dbReference>
<keyword evidence="9" id="KW-1185">Reference proteome</keyword>
<keyword evidence="4" id="KW-0233">DNA recombination</keyword>
<comment type="similarity">
    <text evidence="1">Belongs to the 'phage' integrase family.</text>
</comment>
<dbReference type="NCBIfam" id="TIGR02249">
    <property type="entry name" value="integrase_gron"/>
    <property type="match status" value="1"/>
</dbReference>
<proteinExistence type="inferred from homology"/>
<keyword evidence="2" id="KW-0229">DNA integration</keyword>
<accession>A0ABW2R3C2</accession>
<sequence length="321" mass="36519">MSVLLNQIRDRLRTLHYSLRTEQAYLDWIKRFIRHHQLRHPQEMGQGEIEAFLTHLAVARQVSASTQNQAKSALLFLYREVLQIDLPWLKDVVSAKASQRLPVVLTPKEVQQILAELDGVWSLLGRLLYGTGLRLLEGLRLRVKDVDFSQHEIVVRSGKGNKDRVTMLPANIIAALQAQIADAKALHDADLAQGWGEVYLPFALAQKYPNANREWAWQYIFPSAQRSVDPRSGLIRRHHLDEKGMQRAMKQSLHATHIPKLATPHTLRHSFATHLLEAGYDIRTVQELLGHSDVRTTMIYTHVLNRGGLGVQSPLDRYGVA</sequence>
<dbReference type="Gene3D" id="1.10.443.10">
    <property type="entry name" value="Intergrase catalytic core"/>
    <property type="match status" value="1"/>
</dbReference>
<evidence type="ECO:0000256" key="4">
    <source>
        <dbReference type="ARBA" id="ARBA00023172"/>
    </source>
</evidence>
<keyword evidence="3 5" id="KW-0238">DNA-binding</keyword>
<evidence type="ECO:0000256" key="1">
    <source>
        <dbReference type="ARBA" id="ARBA00008857"/>
    </source>
</evidence>
<evidence type="ECO:0000256" key="3">
    <source>
        <dbReference type="ARBA" id="ARBA00023125"/>
    </source>
</evidence>
<dbReference type="Gene3D" id="1.10.150.130">
    <property type="match status" value="1"/>
</dbReference>
<dbReference type="InterPro" id="IPR013762">
    <property type="entry name" value="Integrase-like_cat_sf"/>
</dbReference>
<dbReference type="PROSITE" id="PS51898">
    <property type="entry name" value="TYR_RECOMBINASE"/>
    <property type="match status" value="1"/>
</dbReference>
<dbReference type="PROSITE" id="PS51900">
    <property type="entry name" value="CB"/>
    <property type="match status" value="1"/>
</dbReference>
<dbReference type="InterPro" id="IPR011010">
    <property type="entry name" value="DNA_brk_join_enz"/>
</dbReference>
<dbReference type="InterPro" id="IPR011946">
    <property type="entry name" value="Integrase_integron-type"/>
</dbReference>
<evidence type="ECO:0000259" key="7">
    <source>
        <dbReference type="PROSITE" id="PS51900"/>
    </source>
</evidence>
<evidence type="ECO:0000259" key="6">
    <source>
        <dbReference type="PROSITE" id="PS51898"/>
    </source>
</evidence>
<protein>
    <submittedName>
        <fullName evidence="8">Integron integrase</fullName>
    </submittedName>
</protein>
<organism evidence="8 9">
    <name type="scientific">Iodobacter arcticus</name>
    <dbReference type="NCBI Taxonomy" id="590593"/>
    <lineage>
        <taxon>Bacteria</taxon>
        <taxon>Pseudomonadati</taxon>
        <taxon>Pseudomonadota</taxon>
        <taxon>Betaproteobacteria</taxon>
        <taxon>Neisseriales</taxon>
        <taxon>Chitinibacteraceae</taxon>
        <taxon>Iodobacter</taxon>
    </lineage>
</organism>
<dbReference type="InterPro" id="IPR010998">
    <property type="entry name" value="Integrase_recombinase_N"/>
</dbReference>
<dbReference type="Pfam" id="PF13495">
    <property type="entry name" value="Phage_int_SAM_4"/>
    <property type="match status" value="1"/>
</dbReference>
<dbReference type="SUPFAM" id="SSF56349">
    <property type="entry name" value="DNA breaking-rejoining enzymes"/>
    <property type="match status" value="1"/>
</dbReference>
<gene>
    <name evidence="8" type="ORF">ACFQNF_18145</name>
</gene>
<dbReference type="InterPro" id="IPR044068">
    <property type="entry name" value="CB"/>
</dbReference>
<name>A0ABW2R3C2_9NEIS</name>
<evidence type="ECO:0000256" key="2">
    <source>
        <dbReference type="ARBA" id="ARBA00022908"/>
    </source>
</evidence>
<dbReference type="InterPro" id="IPR004107">
    <property type="entry name" value="Integrase_SAM-like_N"/>
</dbReference>
<dbReference type="PANTHER" id="PTHR30349">
    <property type="entry name" value="PHAGE INTEGRASE-RELATED"/>
    <property type="match status" value="1"/>
</dbReference>
<evidence type="ECO:0000313" key="8">
    <source>
        <dbReference type="EMBL" id="MFC7421784.1"/>
    </source>
</evidence>
<evidence type="ECO:0000256" key="5">
    <source>
        <dbReference type="PROSITE-ProRule" id="PRU01248"/>
    </source>
</evidence>
<reference evidence="9" key="1">
    <citation type="journal article" date="2019" name="Int. J. Syst. Evol. Microbiol.">
        <title>The Global Catalogue of Microorganisms (GCM) 10K type strain sequencing project: providing services to taxonomists for standard genome sequencing and annotation.</title>
        <authorList>
            <consortium name="The Broad Institute Genomics Platform"/>
            <consortium name="The Broad Institute Genome Sequencing Center for Infectious Disease"/>
            <person name="Wu L."/>
            <person name="Ma J."/>
        </authorList>
    </citation>
    <scope>NUCLEOTIDE SEQUENCE [LARGE SCALE GENOMIC DNA]</scope>
    <source>
        <strain evidence="9">CCUG 62945</strain>
    </source>
</reference>
<dbReference type="InterPro" id="IPR002104">
    <property type="entry name" value="Integrase_catalytic"/>
</dbReference>
<feature type="domain" description="Core-binding (CB)" evidence="7">
    <location>
        <begin position="1"/>
        <end position="82"/>
    </location>
</feature>